<evidence type="ECO:0000256" key="4">
    <source>
        <dbReference type="ARBA" id="ARBA00022833"/>
    </source>
</evidence>
<dbReference type="eggNOG" id="ENOG502QT4C">
    <property type="taxonomic scope" value="Eukaryota"/>
</dbReference>
<sequence>MKTFCEVCTTNPAALVCCSDDAVMCGSCDESIHSANPVVRKHERVAFKSTSEKPNCDICQVNPVYVVCHEDRAFLCRSCDISIHSANDHVAKHQRFLMTGITVELDAVGATAKEGEVAETPVVTQPPMAKKAKGTKRKIEQQFQAPSANSEDGLVPSMGGAEAAADPMASEEEFNSFVQDFLGNTKEGKDVNMSDFLDNFFDDIPAGNDFGVVPVM</sequence>
<dbReference type="EMBL" id="CP001325">
    <property type="protein sequence ID" value="ACO63024.1"/>
    <property type="molecule type" value="Genomic_DNA"/>
</dbReference>
<evidence type="ECO:0000256" key="7">
    <source>
        <dbReference type="ARBA" id="ARBA00023242"/>
    </source>
</evidence>
<dbReference type="PANTHER" id="PTHR31832:SF63">
    <property type="entry name" value="B-BOX ZINC FINGER PROTEIN 23"/>
    <property type="match status" value="1"/>
</dbReference>
<dbReference type="STRING" id="296587.C1E401"/>
<feature type="region of interest" description="Disordered" evidence="9">
    <location>
        <begin position="143"/>
        <end position="162"/>
    </location>
</feature>
<evidence type="ECO:0000313" key="12">
    <source>
        <dbReference type="Proteomes" id="UP000002009"/>
    </source>
</evidence>
<accession>C1E401</accession>
<dbReference type="CDD" id="cd19821">
    <property type="entry name" value="Bbox1_BBX-like"/>
    <property type="match status" value="2"/>
</dbReference>
<keyword evidence="7" id="KW-0539">Nucleus</keyword>
<dbReference type="GO" id="GO:0009640">
    <property type="term" value="P:photomorphogenesis"/>
    <property type="evidence" value="ECO:0007669"/>
    <property type="project" value="TreeGrafter"/>
</dbReference>
<evidence type="ECO:0000256" key="5">
    <source>
        <dbReference type="ARBA" id="ARBA00023015"/>
    </source>
</evidence>
<dbReference type="PROSITE" id="PS50119">
    <property type="entry name" value="ZF_BBOX"/>
    <property type="match status" value="2"/>
</dbReference>
<comment type="subcellular location">
    <subcellularLocation>
        <location evidence="1">Nucleus</location>
    </subcellularLocation>
</comment>
<protein>
    <recommendedName>
        <fullName evidence="10">B box-type domain-containing protein</fullName>
    </recommendedName>
</protein>
<dbReference type="GeneID" id="8242671"/>
<dbReference type="GO" id="GO:0008270">
    <property type="term" value="F:zinc ion binding"/>
    <property type="evidence" value="ECO:0007669"/>
    <property type="project" value="UniProtKB-KW"/>
</dbReference>
<keyword evidence="12" id="KW-1185">Reference proteome</keyword>
<dbReference type="Pfam" id="PF00643">
    <property type="entry name" value="zf-B_box"/>
    <property type="match status" value="2"/>
</dbReference>
<dbReference type="OMA" id="YTICHED"/>
<keyword evidence="5" id="KW-0805">Transcription regulation</keyword>
<evidence type="ECO:0000256" key="3">
    <source>
        <dbReference type="ARBA" id="ARBA00022737"/>
    </source>
</evidence>
<proteinExistence type="predicted"/>
<evidence type="ECO:0000313" key="11">
    <source>
        <dbReference type="EMBL" id="ACO63024.1"/>
    </source>
</evidence>
<dbReference type="PANTHER" id="PTHR31832">
    <property type="entry name" value="B-BOX ZINC FINGER PROTEIN 22"/>
    <property type="match status" value="1"/>
</dbReference>
<dbReference type="SMART" id="SM00336">
    <property type="entry name" value="BBOX"/>
    <property type="match status" value="2"/>
</dbReference>
<reference evidence="11 12" key="1">
    <citation type="journal article" date="2009" name="Science">
        <title>Green evolution and dynamic adaptations revealed by genomes of the marine picoeukaryotes Micromonas.</title>
        <authorList>
            <person name="Worden A.Z."/>
            <person name="Lee J.H."/>
            <person name="Mock T."/>
            <person name="Rouze P."/>
            <person name="Simmons M.P."/>
            <person name="Aerts A.L."/>
            <person name="Allen A.E."/>
            <person name="Cuvelier M.L."/>
            <person name="Derelle E."/>
            <person name="Everett M.V."/>
            <person name="Foulon E."/>
            <person name="Grimwood J."/>
            <person name="Gundlach H."/>
            <person name="Henrissat B."/>
            <person name="Napoli C."/>
            <person name="McDonald S.M."/>
            <person name="Parker M.S."/>
            <person name="Rombauts S."/>
            <person name="Salamov A."/>
            <person name="Von Dassow P."/>
            <person name="Badger J.H."/>
            <person name="Coutinho P.M."/>
            <person name="Demir E."/>
            <person name="Dubchak I."/>
            <person name="Gentemann C."/>
            <person name="Eikrem W."/>
            <person name="Gready J.E."/>
            <person name="John U."/>
            <person name="Lanier W."/>
            <person name="Lindquist E.A."/>
            <person name="Lucas S."/>
            <person name="Mayer K.F."/>
            <person name="Moreau H."/>
            <person name="Not F."/>
            <person name="Otillar R."/>
            <person name="Panaud O."/>
            <person name="Pangilinan J."/>
            <person name="Paulsen I."/>
            <person name="Piegu B."/>
            <person name="Poliakov A."/>
            <person name="Robbens S."/>
            <person name="Schmutz J."/>
            <person name="Toulza E."/>
            <person name="Wyss T."/>
            <person name="Zelensky A."/>
            <person name="Zhou K."/>
            <person name="Armbrust E.V."/>
            <person name="Bhattacharya D."/>
            <person name="Goodenough U.W."/>
            <person name="Van de Peer Y."/>
            <person name="Grigoriev I.V."/>
        </authorList>
    </citation>
    <scope>NUCLEOTIDE SEQUENCE [LARGE SCALE GENOMIC DNA]</scope>
    <source>
        <strain evidence="12">RCC299 / NOUM17</strain>
    </source>
</reference>
<dbReference type="AlphaFoldDB" id="C1E401"/>
<keyword evidence="3" id="KW-0677">Repeat</keyword>
<evidence type="ECO:0000256" key="1">
    <source>
        <dbReference type="ARBA" id="ARBA00004123"/>
    </source>
</evidence>
<dbReference type="InParanoid" id="C1E401"/>
<keyword evidence="4" id="KW-0862">Zinc</keyword>
<keyword evidence="6" id="KW-0804">Transcription</keyword>
<evidence type="ECO:0000256" key="6">
    <source>
        <dbReference type="ARBA" id="ARBA00023163"/>
    </source>
</evidence>
<keyword evidence="2" id="KW-0479">Metal-binding</keyword>
<dbReference type="GO" id="GO:0005634">
    <property type="term" value="C:nucleus"/>
    <property type="evidence" value="ECO:0007669"/>
    <property type="project" value="UniProtKB-SubCell"/>
</dbReference>
<dbReference type="GO" id="GO:0006355">
    <property type="term" value="P:regulation of DNA-templated transcription"/>
    <property type="evidence" value="ECO:0007669"/>
    <property type="project" value="TreeGrafter"/>
</dbReference>
<evidence type="ECO:0000256" key="2">
    <source>
        <dbReference type="ARBA" id="ARBA00022723"/>
    </source>
</evidence>
<keyword evidence="8" id="KW-0863">Zinc-finger</keyword>
<dbReference type="FunCoup" id="C1E401">
    <property type="interactions" value="133"/>
</dbReference>
<organism evidence="11 12">
    <name type="scientific">Micromonas commoda (strain RCC299 / NOUM17 / CCMP2709)</name>
    <name type="common">Picoplanktonic green alga</name>
    <dbReference type="NCBI Taxonomy" id="296587"/>
    <lineage>
        <taxon>Eukaryota</taxon>
        <taxon>Viridiplantae</taxon>
        <taxon>Chlorophyta</taxon>
        <taxon>Mamiellophyceae</taxon>
        <taxon>Mamiellales</taxon>
        <taxon>Mamiellaceae</taxon>
        <taxon>Micromonas</taxon>
    </lineage>
</organism>
<gene>
    <name evidence="11" type="ORF">MICPUN_108103</name>
</gene>
<dbReference type="Proteomes" id="UP000002009">
    <property type="component" value="Chromosome 4"/>
</dbReference>
<dbReference type="InterPro" id="IPR000315">
    <property type="entry name" value="Znf_B-box"/>
</dbReference>
<name>C1E401_MICCC</name>
<dbReference type="InterPro" id="IPR051979">
    <property type="entry name" value="B-box_zinc_finger"/>
</dbReference>
<evidence type="ECO:0000259" key="10">
    <source>
        <dbReference type="PROSITE" id="PS50119"/>
    </source>
</evidence>
<evidence type="ECO:0000256" key="8">
    <source>
        <dbReference type="PROSITE-ProRule" id="PRU00024"/>
    </source>
</evidence>
<dbReference type="RefSeq" id="XP_002501766.1">
    <property type="nucleotide sequence ID" value="XM_002501720.1"/>
</dbReference>
<evidence type="ECO:0000256" key="9">
    <source>
        <dbReference type="SAM" id="MobiDB-lite"/>
    </source>
</evidence>
<dbReference type="InterPro" id="IPR049808">
    <property type="entry name" value="CONSTANS-like_Bbox1"/>
</dbReference>
<feature type="domain" description="B box-type" evidence="10">
    <location>
        <begin position="51"/>
        <end position="98"/>
    </location>
</feature>
<dbReference type="KEGG" id="mis:MICPUN_108103"/>
<dbReference type="Gene3D" id="3.30.160.60">
    <property type="entry name" value="Classic Zinc Finger"/>
    <property type="match status" value="1"/>
</dbReference>
<dbReference type="OrthoDB" id="495392at2759"/>
<feature type="domain" description="B box-type" evidence="10">
    <location>
        <begin position="1"/>
        <end position="47"/>
    </location>
</feature>